<organism evidence="1 2">
    <name type="scientific">Serendipita vermifera MAFF 305830</name>
    <dbReference type="NCBI Taxonomy" id="933852"/>
    <lineage>
        <taxon>Eukaryota</taxon>
        <taxon>Fungi</taxon>
        <taxon>Dikarya</taxon>
        <taxon>Basidiomycota</taxon>
        <taxon>Agaricomycotina</taxon>
        <taxon>Agaricomycetes</taxon>
        <taxon>Sebacinales</taxon>
        <taxon>Serendipitaceae</taxon>
        <taxon>Serendipita</taxon>
    </lineage>
</organism>
<keyword evidence="2" id="KW-1185">Reference proteome</keyword>
<gene>
    <name evidence="1" type="ORF">M408DRAFT_204570</name>
</gene>
<evidence type="ECO:0000313" key="2">
    <source>
        <dbReference type="Proteomes" id="UP000054097"/>
    </source>
</evidence>
<reference evidence="1 2" key="1">
    <citation type="submission" date="2014-04" db="EMBL/GenBank/DDBJ databases">
        <authorList>
            <consortium name="DOE Joint Genome Institute"/>
            <person name="Kuo A."/>
            <person name="Zuccaro A."/>
            <person name="Kohler A."/>
            <person name="Nagy L.G."/>
            <person name="Floudas D."/>
            <person name="Copeland A."/>
            <person name="Barry K.W."/>
            <person name="Cichocki N."/>
            <person name="Veneault-Fourrey C."/>
            <person name="LaButti K."/>
            <person name="Lindquist E.A."/>
            <person name="Lipzen A."/>
            <person name="Lundell T."/>
            <person name="Morin E."/>
            <person name="Murat C."/>
            <person name="Sun H."/>
            <person name="Tunlid A."/>
            <person name="Henrissat B."/>
            <person name="Grigoriev I.V."/>
            <person name="Hibbett D.S."/>
            <person name="Martin F."/>
            <person name="Nordberg H.P."/>
            <person name="Cantor M.N."/>
            <person name="Hua S.X."/>
        </authorList>
    </citation>
    <scope>NUCLEOTIDE SEQUENCE [LARGE SCALE GENOMIC DNA]</scope>
    <source>
        <strain evidence="1 2">MAFF 305830</strain>
    </source>
</reference>
<dbReference type="HOGENOM" id="CLU_2293432_0_0_1"/>
<protein>
    <submittedName>
        <fullName evidence="1">Uncharacterized protein</fullName>
    </submittedName>
</protein>
<sequence length="101" mass="11478">MKCTVRLVTRRRFEISEDSRVTLGPICVLHRISLPNSSEQTEPKDHPYPNDNLPPLMSPLIVCINGGRQLLRLKTNKTPTSRRPYLSFSRCDISQTSSVGR</sequence>
<dbReference type="Proteomes" id="UP000054097">
    <property type="component" value="Unassembled WGS sequence"/>
</dbReference>
<dbReference type="AlphaFoldDB" id="A0A0C3B2R0"/>
<reference evidence="2" key="2">
    <citation type="submission" date="2015-01" db="EMBL/GenBank/DDBJ databases">
        <title>Evolutionary Origins and Diversification of the Mycorrhizal Mutualists.</title>
        <authorList>
            <consortium name="DOE Joint Genome Institute"/>
            <consortium name="Mycorrhizal Genomics Consortium"/>
            <person name="Kohler A."/>
            <person name="Kuo A."/>
            <person name="Nagy L.G."/>
            <person name="Floudas D."/>
            <person name="Copeland A."/>
            <person name="Barry K.W."/>
            <person name="Cichocki N."/>
            <person name="Veneault-Fourrey C."/>
            <person name="LaButti K."/>
            <person name="Lindquist E.A."/>
            <person name="Lipzen A."/>
            <person name="Lundell T."/>
            <person name="Morin E."/>
            <person name="Murat C."/>
            <person name="Riley R."/>
            <person name="Ohm R."/>
            <person name="Sun H."/>
            <person name="Tunlid A."/>
            <person name="Henrissat B."/>
            <person name="Grigoriev I.V."/>
            <person name="Hibbett D.S."/>
            <person name="Martin F."/>
        </authorList>
    </citation>
    <scope>NUCLEOTIDE SEQUENCE [LARGE SCALE GENOMIC DNA]</scope>
    <source>
        <strain evidence="2">MAFF 305830</strain>
    </source>
</reference>
<proteinExistence type="predicted"/>
<dbReference type="EMBL" id="KN824311">
    <property type="protein sequence ID" value="KIM25811.1"/>
    <property type="molecule type" value="Genomic_DNA"/>
</dbReference>
<evidence type="ECO:0000313" key="1">
    <source>
        <dbReference type="EMBL" id="KIM25811.1"/>
    </source>
</evidence>
<name>A0A0C3B2R0_SERVB</name>
<accession>A0A0C3B2R0</accession>